<evidence type="ECO:0000313" key="6">
    <source>
        <dbReference type="EMBL" id="SUZ98689.1"/>
    </source>
</evidence>
<dbReference type="PANTHER" id="PTHR17224">
    <property type="entry name" value="PEPTIDYL-TRNA HYDROLASE"/>
    <property type="match status" value="1"/>
</dbReference>
<dbReference type="InterPro" id="IPR036416">
    <property type="entry name" value="Pept_tRNA_hydro_sf"/>
</dbReference>
<accession>A0A381S5E9</accession>
<dbReference type="GO" id="GO:0004045">
    <property type="term" value="F:peptidyl-tRNA hydrolase activity"/>
    <property type="evidence" value="ECO:0007669"/>
    <property type="project" value="UniProtKB-EC"/>
</dbReference>
<evidence type="ECO:0000256" key="5">
    <source>
        <dbReference type="ARBA" id="ARBA00038063"/>
    </source>
</evidence>
<comment type="similarity">
    <text evidence="5">Belongs to the PTH family.</text>
</comment>
<organism evidence="6">
    <name type="scientific">marine metagenome</name>
    <dbReference type="NCBI Taxonomy" id="408172"/>
    <lineage>
        <taxon>unclassified sequences</taxon>
        <taxon>metagenomes</taxon>
        <taxon>ecological metagenomes</taxon>
    </lineage>
</organism>
<sequence>MSSNNLLIVGLGNPDKDYEGSRHNCGADYVKFLSDRIKITLSKEDKFFALYGSKKIEKKNIHLCIPSVYVNESGQTVSAIKNYLKLSNTDILIVHDELDLPLGKIKLKEGGGHGGHNGLRNIIDSQKGDASFMRMRIGIDHPRKGADVVKYVLNKVNKKDRKILDTSFENTLDILDSVIKGKWQQAMLELHT</sequence>
<dbReference type="SUPFAM" id="SSF53178">
    <property type="entry name" value="Peptidyl-tRNA hydrolase-like"/>
    <property type="match status" value="1"/>
</dbReference>
<evidence type="ECO:0000256" key="4">
    <source>
        <dbReference type="ARBA" id="ARBA00022884"/>
    </source>
</evidence>
<dbReference type="PROSITE" id="PS01196">
    <property type="entry name" value="PEPT_TRNA_HYDROL_2"/>
    <property type="match status" value="1"/>
</dbReference>
<name>A0A381S5E9_9ZZZZ</name>
<dbReference type="AlphaFoldDB" id="A0A381S5E9"/>
<keyword evidence="3" id="KW-0378">Hydrolase</keyword>
<dbReference type="Gene3D" id="3.40.50.1470">
    <property type="entry name" value="Peptidyl-tRNA hydrolase"/>
    <property type="match status" value="1"/>
</dbReference>
<dbReference type="GO" id="GO:0000049">
    <property type="term" value="F:tRNA binding"/>
    <property type="evidence" value="ECO:0007669"/>
    <property type="project" value="UniProtKB-KW"/>
</dbReference>
<dbReference type="InterPro" id="IPR001328">
    <property type="entry name" value="Pept_tRNA_hydro"/>
</dbReference>
<dbReference type="HAMAP" id="MF_00083">
    <property type="entry name" value="Pept_tRNA_hydro_bact"/>
    <property type="match status" value="1"/>
</dbReference>
<dbReference type="EMBL" id="UINC01002629">
    <property type="protein sequence ID" value="SUZ98689.1"/>
    <property type="molecule type" value="Genomic_DNA"/>
</dbReference>
<reference evidence="6" key="1">
    <citation type="submission" date="2018-05" db="EMBL/GenBank/DDBJ databases">
        <authorList>
            <person name="Lanie J.A."/>
            <person name="Ng W.-L."/>
            <person name="Kazmierczak K.M."/>
            <person name="Andrzejewski T.M."/>
            <person name="Davidsen T.M."/>
            <person name="Wayne K.J."/>
            <person name="Tettelin H."/>
            <person name="Glass J.I."/>
            <person name="Rusch D."/>
            <person name="Podicherti R."/>
            <person name="Tsui H.-C.T."/>
            <person name="Winkler M.E."/>
        </authorList>
    </citation>
    <scope>NUCLEOTIDE SEQUENCE</scope>
</reference>
<proteinExistence type="inferred from homology"/>
<evidence type="ECO:0000256" key="2">
    <source>
        <dbReference type="ARBA" id="ARBA00022555"/>
    </source>
</evidence>
<gene>
    <name evidence="6" type="ORF">METZ01_LOCUS51543</name>
</gene>
<dbReference type="CDD" id="cd00462">
    <property type="entry name" value="PTH"/>
    <property type="match status" value="1"/>
</dbReference>
<keyword evidence="2" id="KW-0820">tRNA-binding</keyword>
<dbReference type="FunFam" id="3.40.50.1470:FF:000001">
    <property type="entry name" value="Peptidyl-tRNA hydrolase"/>
    <property type="match status" value="1"/>
</dbReference>
<dbReference type="EC" id="3.1.1.29" evidence="1"/>
<evidence type="ECO:0000256" key="1">
    <source>
        <dbReference type="ARBA" id="ARBA00013260"/>
    </source>
</evidence>
<protein>
    <recommendedName>
        <fullName evidence="1">peptidyl-tRNA hydrolase</fullName>
        <ecNumber evidence="1">3.1.1.29</ecNumber>
    </recommendedName>
</protein>
<dbReference type="NCBIfam" id="TIGR00447">
    <property type="entry name" value="pth"/>
    <property type="match status" value="1"/>
</dbReference>
<keyword evidence="4" id="KW-0694">RNA-binding</keyword>
<dbReference type="Pfam" id="PF01195">
    <property type="entry name" value="Pept_tRNA_hydro"/>
    <property type="match status" value="1"/>
</dbReference>
<evidence type="ECO:0000256" key="3">
    <source>
        <dbReference type="ARBA" id="ARBA00022801"/>
    </source>
</evidence>
<dbReference type="InterPro" id="IPR018171">
    <property type="entry name" value="Pept_tRNA_hydro_CS"/>
</dbReference>
<dbReference type="PANTHER" id="PTHR17224:SF1">
    <property type="entry name" value="PEPTIDYL-TRNA HYDROLASE"/>
    <property type="match status" value="1"/>
</dbReference>